<dbReference type="AlphaFoldDB" id="A0A2H3KC02"/>
<protein>
    <submittedName>
        <fullName evidence="1">Uncharacterized protein</fullName>
    </submittedName>
</protein>
<dbReference type="EMBL" id="PCMW01000038">
    <property type="protein sequence ID" value="PDS24723.1"/>
    <property type="molecule type" value="Genomic_DNA"/>
</dbReference>
<sequence length="85" mass="10129">MYIWYKMPGIDKMALEVTKFGNQTYLTGTMVYTKKNFNFDMMNAMMMRSMNAKLLNGILAGHKLYMEKGTIVNKKHRWIHKNHDY</sequence>
<gene>
    <name evidence="1" type="ORF">B0A77_07255</name>
</gene>
<organism evidence="1 2">
    <name type="scientific">Flavobacterium branchiophilum</name>
    <dbReference type="NCBI Taxonomy" id="55197"/>
    <lineage>
        <taxon>Bacteria</taxon>
        <taxon>Pseudomonadati</taxon>
        <taxon>Bacteroidota</taxon>
        <taxon>Flavobacteriia</taxon>
        <taxon>Flavobacteriales</taxon>
        <taxon>Flavobacteriaceae</taxon>
        <taxon>Flavobacterium</taxon>
    </lineage>
</organism>
<reference evidence="1 2" key="1">
    <citation type="submission" date="2017-09" db="EMBL/GenBank/DDBJ databases">
        <title>Whole genomes of Flavobacteriaceae.</title>
        <authorList>
            <person name="Stine C."/>
            <person name="Li C."/>
            <person name="Tadesse D."/>
        </authorList>
    </citation>
    <scope>NUCLEOTIDE SEQUENCE [LARGE SCALE GENOMIC DNA]</scope>
    <source>
        <strain evidence="1 2">ATCC 35036</strain>
    </source>
</reference>
<evidence type="ECO:0000313" key="1">
    <source>
        <dbReference type="EMBL" id="PDS24723.1"/>
    </source>
</evidence>
<evidence type="ECO:0000313" key="2">
    <source>
        <dbReference type="Proteomes" id="UP000220828"/>
    </source>
</evidence>
<name>A0A2H3KC02_9FLAO</name>
<dbReference type="Proteomes" id="UP000220828">
    <property type="component" value="Unassembled WGS sequence"/>
</dbReference>
<proteinExistence type="predicted"/>
<accession>A0A2H3KC02</accession>
<comment type="caution">
    <text evidence="1">The sequence shown here is derived from an EMBL/GenBank/DDBJ whole genome shotgun (WGS) entry which is preliminary data.</text>
</comment>